<dbReference type="PANTHER" id="PTHR47623:SF1">
    <property type="entry name" value="OS09G0287300 PROTEIN"/>
    <property type="match status" value="1"/>
</dbReference>
<dbReference type="CDD" id="cd07067">
    <property type="entry name" value="HP_PGM_like"/>
    <property type="match status" value="1"/>
</dbReference>
<evidence type="ECO:0000313" key="2">
    <source>
        <dbReference type="Proteomes" id="UP000077667"/>
    </source>
</evidence>
<organism evidence="1 2">
    <name type="scientific">Niabella ginsenosidivorans</name>
    <dbReference type="NCBI Taxonomy" id="1176587"/>
    <lineage>
        <taxon>Bacteria</taxon>
        <taxon>Pseudomonadati</taxon>
        <taxon>Bacteroidota</taxon>
        <taxon>Chitinophagia</taxon>
        <taxon>Chitinophagales</taxon>
        <taxon>Chitinophagaceae</taxon>
        <taxon>Niabella</taxon>
    </lineage>
</organism>
<reference evidence="1 2" key="1">
    <citation type="submission" date="2016-05" db="EMBL/GenBank/DDBJ databases">
        <title>Niabella ginsenosidivorans BS26 whole genome sequencing.</title>
        <authorList>
            <person name="Im W.T."/>
            <person name="Siddiqi M.Z."/>
        </authorList>
    </citation>
    <scope>NUCLEOTIDE SEQUENCE [LARGE SCALE GENOMIC DNA]</scope>
    <source>
        <strain evidence="1 2">BS26</strain>
    </source>
</reference>
<dbReference type="InterPro" id="IPR013078">
    <property type="entry name" value="His_Pase_superF_clade-1"/>
</dbReference>
<dbReference type="InterPro" id="IPR004449">
    <property type="entry name" value="SixA"/>
</dbReference>
<dbReference type="OrthoDB" id="9810154at2"/>
<dbReference type="GO" id="GO:0005737">
    <property type="term" value="C:cytoplasm"/>
    <property type="evidence" value="ECO:0007669"/>
    <property type="project" value="InterPro"/>
</dbReference>
<keyword evidence="2" id="KW-1185">Reference proteome</keyword>
<proteinExistence type="predicted"/>
<accession>A0A1A9I5N5</accession>
<gene>
    <name evidence="1" type="ORF">A8C56_19775</name>
</gene>
<dbReference type="RefSeq" id="WP_067759919.1">
    <property type="nucleotide sequence ID" value="NZ_CP015772.1"/>
</dbReference>
<dbReference type="NCBIfam" id="TIGR00249">
    <property type="entry name" value="sixA"/>
    <property type="match status" value="1"/>
</dbReference>
<dbReference type="InterPro" id="IPR029033">
    <property type="entry name" value="His_PPase_superfam"/>
</dbReference>
<protein>
    <submittedName>
        <fullName evidence="1">Phosphohistidine phosphatase SixA</fullName>
    </submittedName>
</protein>
<dbReference type="GO" id="GO:0101006">
    <property type="term" value="F:protein histidine phosphatase activity"/>
    <property type="evidence" value="ECO:0007669"/>
    <property type="project" value="InterPro"/>
</dbReference>
<sequence>MKTLIIIRHAKAEQGSGKDIERKLTERGHRNAIQMAEKLKAGGYKIDKIFSSPSERTLQTTRHFAEVFGVMANHIRYFESLYLGDVLAISETICWLYQHENVHTLAIVGHNPGVTNFVNDLTHSTINSIPTSGIAVLRIDTDHWDHFATAPKSLEAVLSPKDEN</sequence>
<evidence type="ECO:0000313" key="1">
    <source>
        <dbReference type="EMBL" id="ANH82926.1"/>
    </source>
</evidence>
<dbReference type="SUPFAM" id="SSF53254">
    <property type="entry name" value="Phosphoglycerate mutase-like"/>
    <property type="match status" value="1"/>
</dbReference>
<dbReference type="Proteomes" id="UP000077667">
    <property type="component" value="Chromosome"/>
</dbReference>
<dbReference type="Gene3D" id="3.40.50.1240">
    <property type="entry name" value="Phosphoglycerate mutase-like"/>
    <property type="match status" value="1"/>
</dbReference>
<dbReference type="PANTHER" id="PTHR47623">
    <property type="entry name" value="OS09G0287300 PROTEIN"/>
    <property type="match status" value="1"/>
</dbReference>
<name>A0A1A9I5N5_9BACT</name>
<dbReference type="AlphaFoldDB" id="A0A1A9I5N5"/>
<dbReference type="STRING" id="1176587.A8C56_19775"/>
<dbReference type="Pfam" id="PF00300">
    <property type="entry name" value="His_Phos_1"/>
    <property type="match status" value="1"/>
</dbReference>
<dbReference type="KEGG" id="nia:A8C56_19775"/>
<dbReference type="EMBL" id="CP015772">
    <property type="protein sequence ID" value="ANH82926.1"/>
    <property type="molecule type" value="Genomic_DNA"/>
</dbReference>